<comment type="caution">
    <text evidence="1">The sequence shown here is derived from an EMBL/GenBank/DDBJ whole genome shotgun (WGS) entry which is preliminary data.</text>
</comment>
<protein>
    <submittedName>
        <fullName evidence="1">Uncharacterized protein</fullName>
    </submittedName>
</protein>
<sequence>MTEENRAKEYTDIQEQFLELLKKYPVKNSETVVDYVTSQGETVLEDPEKLAQALSECEISPVRR</sequence>
<proteinExistence type="predicted"/>
<evidence type="ECO:0000313" key="1">
    <source>
        <dbReference type="EMBL" id="GAI89122.1"/>
    </source>
</evidence>
<name>X1S7T5_9ZZZZ</name>
<dbReference type="AlphaFoldDB" id="X1S7T5"/>
<feature type="non-terminal residue" evidence="1">
    <location>
        <position position="64"/>
    </location>
</feature>
<organism evidence="1">
    <name type="scientific">marine sediment metagenome</name>
    <dbReference type="NCBI Taxonomy" id="412755"/>
    <lineage>
        <taxon>unclassified sequences</taxon>
        <taxon>metagenomes</taxon>
        <taxon>ecological metagenomes</taxon>
    </lineage>
</organism>
<accession>X1S7T5</accession>
<dbReference type="EMBL" id="BARW01024154">
    <property type="protein sequence ID" value="GAI89122.1"/>
    <property type="molecule type" value="Genomic_DNA"/>
</dbReference>
<reference evidence="1" key="1">
    <citation type="journal article" date="2014" name="Front. Microbiol.">
        <title>High frequency of phylogenetically diverse reductive dehalogenase-homologous genes in deep subseafloor sedimentary metagenomes.</title>
        <authorList>
            <person name="Kawai M."/>
            <person name="Futagami T."/>
            <person name="Toyoda A."/>
            <person name="Takaki Y."/>
            <person name="Nishi S."/>
            <person name="Hori S."/>
            <person name="Arai W."/>
            <person name="Tsubouchi T."/>
            <person name="Morono Y."/>
            <person name="Uchiyama I."/>
            <person name="Ito T."/>
            <person name="Fujiyama A."/>
            <person name="Inagaki F."/>
            <person name="Takami H."/>
        </authorList>
    </citation>
    <scope>NUCLEOTIDE SEQUENCE</scope>
    <source>
        <strain evidence="1">Expedition CK06-06</strain>
    </source>
</reference>
<gene>
    <name evidence="1" type="ORF">S12H4_39886</name>
</gene>